<dbReference type="AlphaFoldDB" id="L0R5J0"/>
<dbReference type="PROSITE" id="PS01295">
    <property type="entry name" value="ISPD"/>
    <property type="match status" value="1"/>
</dbReference>
<feature type="site" description="Transition state stabilizer" evidence="7">
    <location>
        <position position="37"/>
    </location>
</feature>
<keyword evidence="6 7" id="KW-0414">Isoprene biosynthesis</keyword>
<dbReference type="EMBL" id="FWEV01000325">
    <property type="protein sequence ID" value="SLM32838.1"/>
    <property type="molecule type" value="Genomic_DNA"/>
</dbReference>
<reference evidence="9 10" key="3">
    <citation type="submission" date="2017-03" db="EMBL/GenBank/DDBJ databases">
        <authorList>
            <person name="Afonso C.L."/>
            <person name="Miller P.J."/>
            <person name="Scott M.A."/>
            <person name="Spackman E."/>
            <person name="Goraichik I."/>
            <person name="Dimitrov K.M."/>
            <person name="Suarez D.L."/>
            <person name="Swayne D.E."/>
        </authorList>
    </citation>
    <scope>NUCLEOTIDE SEQUENCE [LARGE SCALE GENOMIC DNA]</scope>
    <source>
        <strain evidence="9">PRJEB14757</strain>
    </source>
</reference>
<dbReference type="Gene3D" id="3.90.550.10">
    <property type="entry name" value="Spore Coat Polysaccharide Biosynthesis Protein SpsA, Chain A"/>
    <property type="match status" value="1"/>
</dbReference>
<dbReference type="Proteomes" id="UP000191931">
    <property type="component" value="Unassembled WGS sequence"/>
</dbReference>
<keyword evidence="10" id="KW-1185">Reference proteome</keyword>
<dbReference type="InterPro" id="IPR034683">
    <property type="entry name" value="IspD/TarI"/>
</dbReference>
<evidence type="ECO:0000256" key="5">
    <source>
        <dbReference type="ARBA" id="ARBA00022695"/>
    </source>
</evidence>
<dbReference type="CDD" id="cd02516">
    <property type="entry name" value="CDP-ME_synthetase"/>
    <property type="match status" value="1"/>
</dbReference>
<feature type="site" description="Positions MEP for the nucleophilic attack" evidence="7">
    <location>
        <position position="198"/>
    </location>
</feature>
<reference evidence="8" key="1">
    <citation type="submission" date="2012-10" db="EMBL/GenBank/DDBJ databases">
        <authorList>
            <person name="Lefevre C."/>
        </authorList>
    </citation>
    <scope>NUCLEOTIDE SEQUENCE</scope>
    <source>
        <strain evidence="8">BW-1</strain>
    </source>
</reference>
<feature type="site" description="Transition state stabilizer" evidence="7">
    <location>
        <position position="30"/>
    </location>
</feature>
<comment type="pathway">
    <text evidence="2 7">Isoprenoid biosynthesis; isopentenyl diphosphate biosynthesis via DXP pathway; isopentenyl diphosphate from 1-deoxy-D-xylulose 5-phosphate: step 2/6.</text>
</comment>
<protein>
    <recommendedName>
        <fullName evidence="7">2-C-methyl-D-erythritol 4-phosphate cytidylyltransferase</fullName>
        <ecNumber evidence="7">2.7.7.60</ecNumber>
    </recommendedName>
    <alternativeName>
        <fullName evidence="7">4-diphosphocytidyl-2C-methyl-D-erythritol synthase</fullName>
    </alternativeName>
    <alternativeName>
        <fullName evidence="7">MEP cytidylyltransferase</fullName>
        <shortName evidence="7">MCT</shortName>
    </alternativeName>
</protein>
<keyword evidence="4 7" id="KW-0808">Transferase</keyword>
<name>L0R5J0_9BACT</name>
<evidence type="ECO:0000313" key="8">
    <source>
        <dbReference type="EMBL" id="CCO06787.1"/>
    </source>
</evidence>
<dbReference type="HAMAP" id="MF_00108">
    <property type="entry name" value="IspD"/>
    <property type="match status" value="1"/>
</dbReference>
<evidence type="ECO:0000256" key="6">
    <source>
        <dbReference type="ARBA" id="ARBA00023229"/>
    </source>
</evidence>
<organism evidence="8">
    <name type="scientific">Desulfamplus magnetovallimortis</name>
    <dbReference type="NCBI Taxonomy" id="1246637"/>
    <lineage>
        <taxon>Bacteria</taxon>
        <taxon>Pseudomonadati</taxon>
        <taxon>Thermodesulfobacteriota</taxon>
        <taxon>Desulfobacteria</taxon>
        <taxon>Desulfobacterales</taxon>
        <taxon>Desulfobacteraceae</taxon>
        <taxon>Desulfamplus</taxon>
    </lineage>
</organism>
<evidence type="ECO:0000256" key="4">
    <source>
        <dbReference type="ARBA" id="ARBA00022679"/>
    </source>
</evidence>
<evidence type="ECO:0000256" key="7">
    <source>
        <dbReference type="HAMAP-Rule" id="MF_00108"/>
    </source>
</evidence>
<comment type="similarity">
    <text evidence="3 7">Belongs to the IspD/TarI cytidylyltransferase family. IspD subfamily.</text>
</comment>
<keyword evidence="5 7" id="KW-0548">Nucleotidyltransferase</keyword>
<dbReference type="PANTHER" id="PTHR32125:SF4">
    <property type="entry name" value="2-C-METHYL-D-ERYTHRITOL 4-PHOSPHATE CYTIDYLYLTRANSFERASE, CHLOROPLASTIC"/>
    <property type="match status" value="1"/>
</dbReference>
<dbReference type="Pfam" id="PF01128">
    <property type="entry name" value="IspD"/>
    <property type="match status" value="2"/>
</dbReference>
<dbReference type="InterPro" id="IPR001228">
    <property type="entry name" value="IspD"/>
</dbReference>
<proteinExistence type="inferred from homology"/>
<dbReference type="GO" id="GO:0019288">
    <property type="term" value="P:isopentenyl diphosphate biosynthetic process, methylerythritol 4-phosphate pathway"/>
    <property type="evidence" value="ECO:0007669"/>
    <property type="project" value="UniProtKB-UniRule"/>
</dbReference>
<evidence type="ECO:0000256" key="2">
    <source>
        <dbReference type="ARBA" id="ARBA00004787"/>
    </source>
</evidence>
<dbReference type="OrthoDB" id="9804336at2"/>
<reference evidence="8" key="2">
    <citation type="submission" date="2012-12" db="EMBL/GenBank/DDBJ databases">
        <title>Region harboring genes involved in magnetosome formation of Candidatus Desulfamplus magnetosmortis.</title>
        <authorList>
            <person name="Lefevre C.T."/>
            <person name="Bazylinski D.A."/>
        </authorList>
    </citation>
    <scope>NUCLEOTIDE SEQUENCE</scope>
    <source>
        <strain evidence="8">BW-1</strain>
    </source>
</reference>
<dbReference type="RefSeq" id="WP_080798502.1">
    <property type="nucleotide sequence ID" value="NZ_LT828540.1"/>
</dbReference>
<dbReference type="EMBL" id="HF547348">
    <property type="protein sequence ID" value="CCO06787.1"/>
    <property type="molecule type" value="Genomic_DNA"/>
</dbReference>
<comment type="catalytic activity">
    <reaction evidence="1 7">
        <text>2-C-methyl-D-erythritol 4-phosphate + CTP + H(+) = 4-CDP-2-C-methyl-D-erythritol + diphosphate</text>
        <dbReference type="Rhea" id="RHEA:13429"/>
        <dbReference type="ChEBI" id="CHEBI:15378"/>
        <dbReference type="ChEBI" id="CHEBI:33019"/>
        <dbReference type="ChEBI" id="CHEBI:37563"/>
        <dbReference type="ChEBI" id="CHEBI:57823"/>
        <dbReference type="ChEBI" id="CHEBI:58262"/>
        <dbReference type="EC" id="2.7.7.60"/>
    </reaction>
</comment>
<dbReference type="NCBIfam" id="TIGR00453">
    <property type="entry name" value="ispD"/>
    <property type="match status" value="1"/>
</dbReference>
<dbReference type="STRING" id="1246637.MTBBW1_80181"/>
<evidence type="ECO:0000313" key="9">
    <source>
        <dbReference type="EMBL" id="SLM32838.1"/>
    </source>
</evidence>
<dbReference type="SUPFAM" id="SSF53448">
    <property type="entry name" value="Nucleotide-diphospho-sugar transferases"/>
    <property type="match status" value="1"/>
</dbReference>
<sequence length="275" mass="30677">MTDQPLDSELFDLKDLSVYVVIVAGGKGLRMESDLRKQYINLSGTPVIVHTLNVFCSFHHIKDIVLVVPETDILYCNSNILIKYDLQSKVQLVPGGEERQNSVMMGLKKLESILEHKRSVISKNHSVKSEDGHKTEKKEPIVLIHDGVRPFVDHALISRVLSGAVKHGASIPVLPVVDTLKKIDENGFIVPLNGTLDRKKLYRAQTPQAFTFDLIMSAHKYALINGFSGTDDAALVESLGKKVFVVQGDSQNIKITTREDLRFAEYITSRKPDCN</sequence>
<evidence type="ECO:0000256" key="3">
    <source>
        <dbReference type="ARBA" id="ARBA00009789"/>
    </source>
</evidence>
<dbReference type="UniPathway" id="UPA00056">
    <property type="reaction ID" value="UER00093"/>
</dbReference>
<accession>L0R5J0</accession>
<dbReference type="FunFam" id="3.90.550.10:FF:000003">
    <property type="entry name" value="2-C-methyl-D-erythritol 4-phosphate cytidylyltransferase"/>
    <property type="match status" value="1"/>
</dbReference>
<dbReference type="PANTHER" id="PTHR32125">
    <property type="entry name" value="2-C-METHYL-D-ERYTHRITOL 4-PHOSPHATE CYTIDYLYLTRANSFERASE, CHLOROPLASTIC"/>
    <property type="match status" value="1"/>
</dbReference>
<evidence type="ECO:0000256" key="1">
    <source>
        <dbReference type="ARBA" id="ARBA00001282"/>
    </source>
</evidence>
<gene>
    <name evidence="7 8" type="primary">ispD</name>
    <name evidence="8" type="ORF">DEMABW1_80181</name>
    <name evidence="9" type="ORF">MTBBW1_80181</name>
</gene>
<dbReference type="InterPro" id="IPR050088">
    <property type="entry name" value="IspD/TarI_cytidylyltransf_bact"/>
</dbReference>
<dbReference type="InterPro" id="IPR018294">
    <property type="entry name" value="ISPD_synthase_CS"/>
</dbReference>
<feature type="site" description="Positions MEP for the nucleophilic attack" evidence="7">
    <location>
        <position position="254"/>
    </location>
</feature>
<dbReference type="InterPro" id="IPR029044">
    <property type="entry name" value="Nucleotide-diphossugar_trans"/>
</dbReference>
<evidence type="ECO:0000313" key="10">
    <source>
        <dbReference type="Proteomes" id="UP000191931"/>
    </source>
</evidence>
<dbReference type="GO" id="GO:0050518">
    <property type="term" value="F:2-C-methyl-D-erythritol 4-phosphate cytidylyltransferase activity"/>
    <property type="evidence" value="ECO:0007669"/>
    <property type="project" value="UniProtKB-UniRule"/>
</dbReference>
<dbReference type="EC" id="2.7.7.60" evidence="7"/>
<comment type="function">
    <text evidence="7">Catalyzes the formation of 4-diphosphocytidyl-2-C-methyl-D-erythritol from CTP and 2-C-methyl-D-erythritol 4-phosphate (MEP).</text>
</comment>